<dbReference type="InterPro" id="IPR036390">
    <property type="entry name" value="WH_DNA-bd_sf"/>
</dbReference>
<evidence type="ECO:0000256" key="2">
    <source>
        <dbReference type="ARBA" id="ARBA00023125"/>
    </source>
</evidence>
<comment type="caution">
    <text evidence="5">The sequence shown here is derived from an EMBL/GenBank/DDBJ whole genome shotgun (WGS) entry which is preliminary data.</text>
</comment>
<dbReference type="Pfam" id="PF00392">
    <property type="entry name" value="GntR"/>
    <property type="match status" value="1"/>
</dbReference>
<gene>
    <name evidence="5" type="ORF">R69658_06908</name>
</gene>
<dbReference type="InterPro" id="IPR011711">
    <property type="entry name" value="GntR_C"/>
</dbReference>
<dbReference type="Gene3D" id="1.20.120.530">
    <property type="entry name" value="GntR ligand-binding domain-like"/>
    <property type="match status" value="1"/>
</dbReference>
<dbReference type="InterPro" id="IPR008920">
    <property type="entry name" value="TF_FadR/GntR_C"/>
</dbReference>
<dbReference type="RefSeq" id="WP_200621898.1">
    <property type="nucleotide sequence ID" value="NZ_CAJNAU010000107.1"/>
</dbReference>
<protein>
    <recommendedName>
        <fullName evidence="4">HTH gntR-type domain-containing protein</fullName>
    </recommendedName>
</protein>
<reference evidence="5 6" key="1">
    <citation type="submission" date="2021-02" db="EMBL/GenBank/DDBJ databases">
        <authorList>
            <person name="Vanwijnsberghe S."/>
        </authorList>
    </citation>
    <scope>NUCLEOTIDE SEQUENCE [LARGE SCALE GENOMIC DNA]</scope>
    <source>
        <strain evidence="5 6">R-69658</strain>
    </source>
</reference>
<name>A0ABM8SZJ3_9BURK</name>
<dbReference type="SMART" id="SM00895">
    <property type="entry name" value="FCD"/>
    <property type="match status" value="1"/>
</dbReference>
<keyword evidence="1" id="KW-0805">Transcription regulation</keyword>
<keyword evidence="6" id="KW-1185">Reference proteome</keyword>
<evidence type="ECO:0000313" key="6">
    <source>
        <dbReference type="Proteomes" id="UP000674425"/>
    </source>
</evidence>
<proteinExistence type="predicted"/>
<organism evidence="5 6">
    <name type="scientific">Paraburkholderia aspalathi</name>
    <dbReference type="NCBI Taxonomy" id="1324617"/>
    <lineage>
        <taxon>Bacteria</taxon>
        <taxon>Pseudomonadati</taxon>
        <taxon>Pseudomonadota</taxon>
        <taxon>Betaproteobacteria</taxon>
        <taxon>Burkholderiales</taxon>
        <taxon>Burkholderiaceae</taxon>
        <taxon>Paraburkholderia</taxon>
    </lineage>
</organism>
<dbReference type="Pfam" id="PF07729">
    <property type="entry name" value="FCD"/>
    <property type="match status" value="1"/>
</dbReference>
<keyword evidence="2" id="KW-0238">DNA-binding</keyword>
<dbReference type="CDD" id="cd07377">
    <property type="entry name" value="WHTH_GntR"/>
    <property type="match status" value="1"/>
</dbReference>
<dbReference type="PANTHER" id="PTHR43537:SF50">
    <property type="entry name" value="TRANSCRIPTIONAL REGULATORY PROTEIN"/>
    <property type="match status" value="1"/>
</dbReference>
<evidence type="ECO:0000256" key="1">
    <source>
        <dbReference type="ARBA" id="ARBA00023015"/>
    </source>
</evidence>
<dbReference type="Proteomes" id="UP000674425">
    <property type="component" value="Unassembled WGS sequence"/>
</dbReference>
<dbReference type="PANTHER" id="PTHR43537">
    <property type="entry name" value="TRANSCRIPTIONAL REGULATOR, GNTR FAMILY"/>
    <property type="match status" value="1"/>
</dbReference>
<dbReference type="InterPro" id="IPR036388">
    <property type="entry name" value="WH-like_DNA-bd_sf"/>
</dbReference>
<dbReference type="SUPFAM" id="SSF46785">
    <property type="entry name" value="Winged helix' DNA-binding domain"/>
    <property type="match status" value="1"/>
</dbReference>
<dbReference type="SUPFAM" id="SSF48008">
    <property type="entry name" value="GntR ligand-binding domain-like"/>
    <property type="match status" value="1"/>
</dbReference>
<evidence type="ECO:0000259" key="4">
    <source>
        <dbReference type="PROSITE" id="PS50949"/>
    </source>
</evidence>
<accession>A0ABM8SZJ3</accession>
<dbReference type="EMBL" id="CAJNAU010000107">
    <property type="protein sequence ID" value="CAE6845183.1"/>
    <property type="molecule type" value="Genomic_DNA"/>
</dbReference>
<dbReference type="PROSITE" id="PS50949">
    <property type="entry name" value="HTH_GNTR"/>
    <property type="match status" value="1"/>
</dbReference>
<dbReference type="InterPro" id="IPR000524">
    <property type="entry name" value="Tscrpt_reg_HTH_GntR"/>
</dbReference>
<dbReference type="SMART" id="SM00345">
    <property type="entry name" value="HTH_GNTR"/>
    <property type="match status" value="1"/>
</dbReference>
<feature type="domain" description="HTH gntR-type" evidence="4">
    <location>
        <begin position="24"/>
        <end position="91"/>
    </location>
</feature>
<dbReference type="Gene3D" id="1.10.10.10">
    <property type="entry name" value="Winged helix-like DNA-binding domain superfamily/Winged helix DNA-binding domain"/>
    <property type="match status" value="1"/>
</dbReference>
<keyword evidence="3" id="KW-0804">Transcription</keyword>
<evidence type="ECO:0000256" key="3">
    <source>
        <dbReference type="ARBA" id="ARBA00023163"/>
    </source>
</evidence>
<sequence>MQSNTLYPLAIDQMEFGGAPVSAQSLTRQIVHHIRSQIAFDILKPGERVREQHISEQLNVSRTPLREALQILAAERLVVILPNRGAIVANPDVDEVRAMLDVYSTLEARGGFLACQHATAAQMASVASYHDRMRETFAAHDRIAYFNANQGFHLGIVGACGNPVLIQMHYQLNMRLHRIRYLAVMNRSEWSSASSEHGEILAAFLSRNGELLGKLLADHLHFAWRQAGGMQTIAADPSRSAASPAEALRSFLNVND</sequence>
<evidence type="ECO:0000313" key="5">
    <source>
        <dbReference type="EMBL" id="CAE6845183.1"/>
    </source>
</evidence>